<proteinExistence type="predicted"/>
<reference evidence="1" key="2">
    <citation type="submission" date="2020-09" db="EMBL/GenBank/DDBJ databases">
        <authorList>
            <person name="Sun Q."/>
            <person name="Kim S."/>
        </authorList>
    </citation>
    <scope>NUCLEOTIDE SEQUENCE</scope>
    <source>
        <strain evidence="1">KCTC 42651</strain>
    </source>
</reference>
<dbReference type="InterPro" id="IPR001087">
    <property type="entry name" value="GDSL"/>
</dbReference>
<organism evidence="1 2">
    <name type="scientific">Thalassobaculum fulvum</name>
    <dbReference type="NCBI Taxonomy" id="1633335"/>
    <lineage>
        <taxon>Bacteria</taxon>
        <taxon>Pseudomonadati</taxon>
        <taxon>Pseudomonadota</taxon>
        <taxon>Alphaproteobacteria</taxon>
        <taxon>Rhodospirillales</taxon>
        <taxon>Thalassobaculaceae</taxon>
        <taxon>Thalassobaculum</taxon>
    </lineage>
</organism>
<dbReference type="Proteomes" id="UP000630353">
    <property type="component" value="Unassembled WGS sequence"/>
</dbReference>
<evidence type="ECO:0000313" key="1">
    <source>
        <dbReference type="EMBL" id="GHD53249.1"/>
    </source>
</evidence>
<dbReference type="SUPFAM" id="SSF52266">
    <property type="entry name" value="SGNH hydrolase"/>
    <property type="match status" value="1"/>
</dbReference>
<keyword evidence="2" id="KW-1185">Reference proteome</keyword>
<dbReference type="EMBL" id="BMZS01000006">
    <property type="protein sequence ID" value="GHD53249.1"/>
    <property type="molecule type" value="Genomic_DNA"/>
</dbReference>
<accession>A0A919CQ38</accession>
<dbReference type="AlphaFoldDB" id="A0A919CQ38"/>
<dbReference type="InterPro" id="IPR036514">
    <property type="entry name" value="SGNH_hydro_sf"/>
</dbReference>
<gene>
    <name evidence="1" type="ORF">GCM10017083_29710</name>
</gene>
<comment type="caution">
    <text evidence="1">The sequence shown here is derived from an EMBL/GenBank/DDBJ whole genome shotgun (WGS) entry which is preliminary data.</text>
</comment>
<dbReference type="Pfam" id="PF00657">
    <property type="entry name" value="Lipase_GDSL"/>
    <property type="match status" value="1"/>
</dbReference>
<sequence length="452" mass="49638">MGVLDSLPQPELMAIGDSIYNGVRSLSINNELSQLSAPSLVAEGLGIRRRFACPDYGRPMLIDFEKYVHMLPDVGGIKADILDNFRYWLPAPAPRSGLPVFDNLSIASTVYRDLIERTAETAEVELHAMNAGQIDDADGVIARLAGLYFALNTRFVLNPRGLDELMGKTAVEIAAIRRPKALLVNIGSNDGLYAMAFDARADIRYANARPALRDLVDALAALPAETEIYFNGLVLPSTVSNLMPVDYYATNNRPPEGGYYAEYENAFSLGSYGTISAAQMAVLDQDVAEHNAYTLDYIRSKNQARFHFVDVAAVLKRLNAKHEPDTPTNGLRMADRKRFTNTILEAAPFPFPAFRSGGLQSLDGMHLSTLGYGVLAQSVLDAMGSGRRLNLEGVYQRDTLLQQMPRIWSVALWLWLDIRRARLLDQPDPAAAGHEEAAVAGLMDAAAKFKID</sequence>
<evidence type="ECO:0000313" key="2">
    <source>
        <dbReference type="Proteomes" id="UP000630353"/>
    </source>
</evidence>
<name>A0A919CQ38_9PROT</name>
<dbReference type="Gene3D" id="3.40.50.1110">
    <property type="entry name" value="SGNH hydrolase"/>
    <property type="match status" value="1"/>
</dbReference>
<reference evidence="1" key="1">
    <citation type="journal article" date="2014" name="Int. J. Syst. Evol. Microbiol.">
        <title>Complete genome sequence of Corynebacterium casei LMG S-19264T (=DSM 44701T), isolated from a smear-ripened cheese.</title>
        <authorList>
            <consortium name="US DOE Joint Genome Institute (JGI-PGF)"/>
            <person name="Walter F."/>
            <person name="Albersmeier A."/>
            <person name="Kalinowski J."/>
            <person name="Ruckert C."/>
        </authorList>
    </citation>
    <scope>NUCLEOTIDE SEQUENCE</scope>
    <source>
        <strain evidence="1">KCTC 42651</strain>
    </source>
</reference>
<dbReference type="GO" id="GO:0016788">
    <property type="term" value="F:hydrolase activity, acting on ester bonds"/>
    <property type="evidence" value="ECO:0007669"/>
    <property type="project" value="InterPro"/>
</dbReference>
<protein>
    <submittedName>
        <fullName evidence="1">Uncharacterized protein</fullName>
    </submittedName>
</protein>
<dbReference type="RefSeq" id="WP_189990920.1">
    <property type="nucleotide sequence ID" value="NZ_BMZS01000006.1"/>
</dbReference>